<dbReference type="InterPro" id="IPR047684">
    <property type="entry name" value="Por_som-like"/>
</dbReference>
<keyword evidence="2" id="KW-0732">Signal</keyword>
<dbReference type="Pfam" id="PF04966">
    <property type="entry name" value="OprB"/>
    <property type="match status" value="1"/>
</dbReference>
<feature type="coiled-coil region" evidence="3">
    <location>
        <begin position="202"/>
        <end position="236"/>
    </location>
</feature>
<evidence type="ECO:0000313" key="6">
    <source>
        <dbReference type="Proteomes" id="UP001576780"/>
    </source>
</evidence>
<sequence length="637" mass="69268">MSRTLWQALKLSPAVLSAVIIAANGAVAAENSAKPLFKDNAAVTDLPVEASLNQSNTALAALPSSDVSSDSLNQDRLAQNTELQSEPDVSNTLQQINQYTQEPAAPIQETPVTPVNPANQGTGLDQVTSVSQLRDVDPTSWAFQALQSLVERYGCIEGYPDRTYRGNRAMTRYEFAAGLNACLDRIQELIASLPQGVSREDLDRLRRLQEEFAAELATLRGRVDALEARVKKVEAQQFSTTTKLRGEVIFGLASVFGDEKAIAPRVGRTAANTTDLEDNPIFAYRARLNFDASFSGRDLLRVRLQARNIPSFAGTPTASLTTPSTGVTGTNMTRLGYDGDSQNNVQLDDLYYRFPIGKNARIWLIANSGEFNDFVNNVHPLFESSGSGSISRFGRFNPIYYTVNTSSSAGAILNLDFGAIGLDFGYLAPRANDPTRKNGLFDGEFGALAQLVLFPKGNFNIGLTYVRYYAPGNRVDVSGSTGSDFARRPFGAVATDTNSFGGQVNWRIAKSFLISGWVGYQMSEAKTGRFRGANADIINYAVSLGFPDLGAKGNFLGLLAGVPPKVTSNDLDGSFRSLSGVPNREDRNTSYHLEAFYKIRISNNIAVTPGGFVILNPEHNDRNDTIWVGTIRTTFTF</sequence>
<dbReference type="InterPro" id="IPR038673">
    <property type="entry name" value="OprB_sf"/>
</dbReference>
<feature type="domain" description="SLH" evidence="4">
    <location>
        <begin position="129"/>
        <end position="193"/>
    </location>
</feature>
<feature type="chain" id="PRO_5045004003" evidence="2">
    <location>
        <begin position="29"/>
        <end position="637"/>
    </location>
</feature>
<evidence type="ECO:0000259" key="4">
    <source>
        <dbReference type="PROSITE" id="PS51272"/>
    </source>
</evidence>
<dbReference type="PROSITE" id="PS51272">
    <property type="entry name" value="SLH"/>
    <property type="match status" value="1"/>
</dbReference>
<dbReference type="Proteomes" id="UP001576780">
    <property type="component" value="Unassembled WGS sequence"/>
</dbReference>
<dbReference type="EMBL" id="JBHFNT010000238">
    <property type="protein sequence ID" value="MFB2838123.1"/>
    <property type="molecule type" value="Genomic_DNA"/>
</dbReference>
<dbReference type="InterPro" id="IPR051465">
    <property type="entry name" value="Cell_Envelope_Struct_Comp"/>
</dbReference>
<keyword evidence="6" id="KW-1185">Reference proteome</keyword>
<gene>
    <name evidence="5" type="ORF">ACE1CA_26805</name>
</gene>
<reference evidence="5 6" key="1">
    <citation type="submission" date="2024-09" db="EMBL/GenBank/DDBJ databases">
        <title>Floridaenema gen nov. (Aerosakkonemataceae, Aerosakkonematales ord. nov., Cyanobacteria) from benthic tropical and subtropical fresh waters, with the description of four new species.</title>
        <authorList>
            <person name="Moretto J.A."/>
            <person name="Berthold D.E."/>
            <person name="Lefler F.W."/>
            <person name="Huang I.-S."/>
            <person name="Laughinghouse H. IV."/>
        </authorList>
    </citation>
    <scope>NUCLEOTIDE SEQUENCE [LARGE SCALE GENOMIC DNA]</scope>
    <source>
        <strain evidence="5 6">BLCC-F167</strain>
    </source>
</reference>
<evidence type="ECO:0000256" key="1">
    <source>
        <dbReference type="ARBA" id="ARBA00008769"/>
    </source>
</evidence>
<dbReference type="InterPro" id="IPR007049">
    <property type="entry name" value="Carb-sel_porin_OprB"/>
</dbReference>
<name>A0ABV4WSR2_9CYAN</name>
<dbReference type="Gene3D" id="2.40.160.180">
    <property type="entry name" value="Carbohydrate-selective porin OprB"/>
    <property type="match status" value="1"/>
</dbReference>
<organism evidence="5 6">
    <name type="scientific">Floridaenema evergladense BLCC-F167</name>
    <dbReference type="NCBI Taxonomy" id="3153639"/>
    <lineage>
        <taxon>Bacteria</taxon>
        <taxon>Bacillati</taxon>
        <taxon>Cyanobacteriota</taxon>
        <taxon>Cyanophyceae</taxon>
        <taxon>Oscillatoriophycideae</taxon>
        <taxon>Aerosakkonematales</taxon>
        <taxon>Aerosakkonemataceae</taxon>
        <taxon>Floridanema</taxon>
        <taxon>Floridanema evergladense</taxon>
    </lineage>
</organism>
<dbReference type="Pfam" id="PF00395">
    <property type="entry name" value="SLH"/>
    <property type="match status" value="1"/>
</dbReference>
<protein>
    <submittedName>
        <fullName evidence="5">Iron uptake porin</fullName>
    </submittedName>
</protein>
<comment type="caution">
    <text evidence="5">The sequence shown here is derived from an EMBL/GenBank/DDBJ whole genome shotgun (WGS) entry which is preliminary data.</text>
</comment>
<comment type="similarity">
    <text evidence="1 2">Belongs to the OprB family.</text>
</comment>
<dbReference type="NCBIfam" id="NF033921">
    <property type="entry name" value="por_somb"/>
    <property type="match status" value="1"/>
</dbReference>
<dbReference type="PANTHER" id="PTHR43308">
    <property type="entry name" value="OUTER MEMBRANE PROTEIN ALPHA-RELATED"/>
    <property type="match status" value="1"/>
</dbReference>
<accession>A0ABV4WSR2</accession>
<evidence type="ECO:0000256" key="3">
    <source>
        <dbReference type="SAM" id="Coils"/>
    </source>
</evidence>
<evidence type="ECO:0000256" key="2">
    <source>
        <dbReference type="RuleBase" id="RU363072"/>
    </source>
</evidence>
<keyword evidence="3" id="KW-0175">Coiled coil</keyword>
<dbReference type="InterPro" id="IPR001119">
    <property type="entry name" value="SLH_dom"/>
</dbReference>
<feature type="signal peptide" evidence="2">
    <location>
        <begin position="1"/>
        <end position="28"/>
    </location>
</feature>
<dbReference type="RefSeq" id="WP_413280453.1">
    <property type="nucleotide sequence ID" value="NZ_JBHFNT010000238.1"/>
</dbReference>
<dbReference type="PANTHER" id="PTHR43308:SF1">
    <property type="entry name" value="OUTER MEMBRANE PROTEIN ALPHA"/>
    <property type="match status" value="1"/>
</dbReference>
<proteinExistence type="inferred from homology"/>
<evidence type="ECO:0000313" key="5">
    <source>
        <dbReference type="EMBL" id="MFB2838123.1"/>
    </source>
</evidence>